<sequence length="138" mass="15349">MQTSVGRMLIVDEQSKKTKRLLTLAVIEEQYPQEFWIRARTDRLAANAVMNGGAGIVIHQCYPFICGKRRSLVSRLLHNSPEEHPQHAVILIATCPAARGYRLGAGTPILRGGHWPIPGIRTKHADLTPLVPRTGNIR</sequence>
<keyword evidence="2" id="KW-1185">Reference proteome</keyword>
<evidence type="ECO:0000313" key="1">
    <source>
        <dbReference type="EMBL" id="GFO31483.1"/>
    </source>
</evidence>
<dbReference type="EMBL" id="BLXT01006392">
    <property type="protein sequence ID" value="GFO31483.1"/>
    <property type="molecule type" value="Genomic_DNA"/>
</dbReference>
<proteinExistence type="predicted"/>
<dbReference type="Proteomes" id="UP000735302">
    <property type="component" value="Unassembled WGS sequence"/>
</dbReference>
<evidence type="ECO:0000313" key="2">
    <source>
        <dbReference type="Proteomes" id="UP000735302"/>
    </source>
</evidence>
<organism evidence="1 2">
    <name type="scientific">Plakobranchus ocellatus</name>
    <dbReference type="NCBI Taxonomy" id="259542"/>
    <lineage>
        <taxon>Eukaryota</taxon>
        <taxon>Metazoa</taxon>
        <taxon>Spiralia</taxon>
        <taxon>Lophotrochozoa</taxon>
        <taxon>Mollusca</taxon>
        <taxon>Gastropoda</taxon>
        <taxon>Heterobranchia</taxon>
        <taxon>Euthyneura</taxon>
        <taxon>Panpulmonata</taxon>
        <taxon>Sacoglossa</taxon>
        <taxon>Placobranchoidea</taxon>
        <taxon>Plakobranchidae</taxon>
        <taxon>Plakobranchus</taxon>
    </lineage>
</organism>
<dbReference type="AlphaFoldDB" id="A0AAV4CKA5"/>
<reference evidence="1 2" key="1">
    <citation type="journal article" date="2021" name="Elife">
        <title>Chloroplast acquisition without the gene transfer in kleptoplastic sea slugs, Plakobranchus ocellatus.</title>
        <authorList>
            <person name="Maeda T."/>
            <person name="Takahashi S."/>
            <person name="Yoshida T."/>
            <person name="Shimamura S."/>
            <person name="Takaki Y."/>
            <person name="Nagai Y."/>
            <person name="Toyoda A."/>
            <person name="Suzuki Y."/>
            <person name="Arimoto A."/>
            <person name="Ishii H."/>
            <person name="Satoh N."/>
            <person name="Nishiyama T."/>
            <person name="Hasebe M."/>
            <person name="Maruyama T."/>
            <person name="Minagawa J."/>
            <person name="Obokata J."/>
            <person name="Shigenobu S."/>
        </authorList>
    </citation>
    <scope>NUCLEOTIDE SEQUENCE [LARGE SCALE GENOMIC DNA]</scope>
</reference>
<protein>
    <submittedName>
        <fullName evidence="1">Uncharacterized protein</fullName>
    </submittedName>
</protein>
<gene>
    <name evidence="1" type="ORF">PoB_005798800</name>
</gene>
<accession>A0AAV4CKA5</accession>
<name>A0AAV4CKA5_9GAST</name>
<comment type="caution">
    <text evidence="1">The sequence shown here is derived from an EMBL/GenBank/DDBJ whole genome shotgun (WGS) entry which is preliminary data.</text>
</comment>